<feature type="domain" description="J" evidence="1">
    <location>
        <begin position="38"/>
        <end position="94"/>
    </location>
</feature>
<comment type="caution">
    <text evidence="2">The sequence shown here is derived from an EMBL/GenBank/DDBJ whole genome shotgun (WGS) entry which is preliminary data.</text>
</comment>
<dbReference type="InterPro" id="IPR001623">
    <property type="entry name" value="DnaJ_domain"/>
</dbReference>
<name>A0A2N0H5K2_9SPHN</name>
<dbReference type="InterPro" id="IPR036869">
    <property type="entry name" value="J_dom_sf"/>
</dbReference>
<evidence type="ECO:0000313" key="3">
    <source>
        <dbReference type="Proteomes" id="UP000232587"/>
    </source>
</evidence>
<dbReference type="CDD" id="cd06257">
    <property type="entry name" value="DnaJ"/>
    <property type="match status" value="1"/>
</dbReference>
<sequence length="94" mass="10467">MGKLLTILLIGTLAIRMLTGRWPWDLWRQSERAQDEAQARALLGVGRNAGHDEIVEAHRRLLARVHPDRGGTSEQVHAATRARDVLLAGVDRAK</sequence>
<dbReference type="PROSITE" id="PS50076">
    <property type="entry name" value="DNAJ_2"/>
    <property type="match status" value="1"/>
</dbReference>
<protein>
    <recommendedName>
        <fullName evidence="1">J domain-containing protein</fullName>
    </recommendedName>
</protein>
<dbReference type="RefSeq" id="WP_100868023.1">
    <property type="nucleotide sequence ID" value="NZ_PHUF01000005.1"/>
</dbReference>
<dbReference type="Gene3D" id="1.10.287.110">
    <property type="entry name" value="DnaJ domain"/>
    <property type="match status" value="1"/>
</dbReference>
<dbReference type="OrthoDB" id="9811070at2"/>
<proteinExistence type="predicted"/>
<gene>
    <name evidence="2" type="ORF">B0I00_2832</name>
</gene>
<evidence type="ECO:0000259" key="1">
    <source>
        <dbReference type="PROSITE" id="PS50076"/>
    </source>
</evidence>
<organism evidence="2 3">
    <name type="scientific">Novosphingobium kunmingense</name>
    <dbReference type="NCBI Taxonomy" id="1211806"/>
    <lineage>
        <taxon>Bacteria</taxon>
        <taxon>Pseudomonadati</taxon>
        <taxon>Pseudomonadota</taxon>
        <taxon>Alphaproteobacteria</taxon>
        <taxon>Sphingomonadales</taxon>
        <taxon>Sphingomonadaceae</taxon>
        <taxon>Novosphingobium</taxon>
    </lineage>
</organism>
<evidence type="ECO:0000313" key="2">
    <source>
        <dbReference type="EMBL" id="PKB14200.1"/>
    </source>
</evidence>
<reference evidence="2 3" key="1">
    <citation type="submission" date="2017-11" db="EMBL/GenBank/DDBJ databases">
        <title>Genomic Encyclopedia of Type Strains, Phase III (KMG-III): the genomes of soil and plant-associated and newly described type strains.</title>
        <authorList>
            <person name="Whitman W."/>
        </authorList>
    </citation>
    <scope>NUCLEOTIDE SEQUENCE [LARGE SCALE GENOMIC DNA]</scope>
    <source>
        <strain evidence="2 3">CGMCC 1.12274</strain>
    </source>
</reference>
<dbReference type="SUPFAM" id="SSF46565">
    <property type="entry name" value="Chaperone J-domain"/>
    <property type="match status" value="1"/>
</dbReference>
<dbReference type="Proteomes" id="UP000232587">
    <property type="component" value="Unassembled WGS sequence"/>
</dbReference>
<keyword evidence="3" id="KW-1185">Reference proteome</keyword>
<dbReference type="AlphaFoldDB" id="A0A2N0H5K2"/>
<dbReference type="EMBL" id="PHUF01000005">
    <property type="protein sequence ID" value="PKB14200.1"/>
    <property type="molecule type" value="Genomic_DNA"/>
</dbReference>
<accession>A0A2N0H5K2</accession>